<organism evidence="2 3">
    <name type="scientific">Sutcliffiella horikoshii</name>
    <dbReference type="NCBI Taxonomy" id="79883"/>
    <lineage>
        <taxon>Bacteria</taxon>
        <taxon>Bacillati</taxon>
        <taxon>Bacillota</taxon>
        <taxon>Bacilli</taxon>
        <taxon>Bacillales</taxon>
        <taxon>Bacillaceae</taxon>
        <taxon>Sutcliffiella</taxon>
    </lineage>
</organism>
<dbReference type="OrthoDB" id="2067518at2"/>
<comment type="caution">
    <text evidence="2">The sequence shown here is derived from an EMBL/GenBank/DDBJ whole genome shotgun (WGS) entry which is preliminary data.</text>
</comment>
<dbReference type="EMBL" id="VTEV01000005">
    <property type="protein sequence ID" value="TYS67719.1"/>
    <property type="molecule type" value="Genomic_DNA"/>
</dbReference>
<evidence type="ECO:0000256" key="1">
    <source>
        <dbReference type="SAM" id="Phobius"/>
    </source>
</evidence>
<sequence>MFESHLRRILKNKIALIPIFIIIGLPFIDILQLMQVKMSFGVEYHPVFASFLTGASRFHISQILLIWFLPIYLLIFVADNAVQDTQTGYKKVLINKVGIKHYMLEKIGTSFILSFLIVFISIVINFIVSNTIFFGGKYRKGLENLSFPENVLFNLGTDHPYITYILFIFLFCFAAGIIASVGASFSLFLSEKKYVYSATFFFWMFFILQENSLVFNFQPFTEYGLDKMMPSYITFLVTSFFICTIIYLIEVRKHEI</sequence>
<dbReference type="Proteomes" id="UP000322524">
    <property type="component" value="Unassembled WGS sequence"/>
</dbReference>
<feature type="transmembrane region" description="Helical" evidence="1">
    <location>
        <begin position="229"/>
        <end position="249"/>
    </location>
</feature>
<feature type="transmembrane region" description="Helical" evidence="1">
    <location>
        <begin position="14"/>
        <end position="34"/>
    </location>
</feature>
<evidence type="ECO:0000313" key="2">
    <source>
        <dbReference type="EMBL" id="TYS67719.1"/>
    </source>
</evidence>
<keyword evidence="1" id="KW-0812">Transmembrane</keyword>
<feature type="transmembrane region" description="Helical" evidence="1">
    <location>
        <begin position="60"/>
        <end position="82"/>
    </location>
</feature>
<reference evidence="2 3" key="1">
    <citation type="submission" date="2019-08" db="EMBL/GenBank/DDBJ databases">
        <title>Bacillus genomes from the desert of Cuatro Cienegas, Coahuila.</title>
        <authorList>
            <person name="Olmedo-Alvarez G."/>
        </authorList>
    </citation>
    <scope>NUCLEOTIDE SEQUENCE [LARGE SCALE GENOMIC DNA]</scope>
    <source>
        <strain evidence="2 3">CH28_1T</strain>
    </source>
</reference>
<protein>
    <submittedName>
        <fullName evidence="2">Uncharacterized protein</fullName>
    </submittedName>
</protein>
<keyword evidence="1" id="KW-0472">Membrane</keyword>
<dbReference type="RefSeq" id="WP_148988828.1">
    <property type="nucleotide sequence ID" value="NZ_VTEV01000005.1"/>
</dbReference>
<feature type="transmembrane region" description="Helical" evidence="1">
    <location>
        <begin position="103"/>
        <end position="128"/>
    </location>
</feature>
<dbReference type="AlphaFoldDB" id="A0A5D4SXN6"/>
<evidence type="ECO:0000313" key="3">
    <source>
        <dbReference type="Proteomes" id="UP000322524"/>
    </source>
</evidence>
<gene>
    <name evidence="2" type="ORF">FZC76_14225</name>
</gene>
<feature type="transmembrane region" description="Helical" evidence="1">
    <location>
        <begin position="194"/>
        <end position="217"/>
    </location>
</feature>
<proteinExistence type="predicted"/>
<accession>A0A5D4SXN6</accession>
<name>A0A5D4SXN6_9BACI</name>
<feature type="transmembrane region" description="Helical" evidence="1">
    <location>
        <begin position="161"/>
        <end position="182"/>
    </location>
</feature>
<keyword evidence="1" id="KW-1133">Transmembrane helix</keyword>